<proteinExistence type="predicted"/>
<name>A0A1N6J9B5_9BACT</name>
<reference evidence="2" key="1">
    <citation type="submission" date="2016-11" db="EMBL/GenBank/DDBJ databases">
        <authorList>
            <person name="Varghese N."/>
            <person name="Submissions S."/>
        </authorList>
    </citation>
    <scope>NUCLEOTIDE SEQUENCE [LARGE SCALE GENOMIC DNA]</scope>
    <source>
        <strain evidence="2">DSM 17456</strain>
    </source>
</reference>
<evidence type="ECO:0000313" key="1">
    <source>
        <dbReference type="EMBL" id="SIO40872.1"/>
    </source>
</evidence>
<sequence>MEELNLSPDGTLRQNNSAVADIISCLSQRIVLEDGVTLRSFFSLFSAYPDILRLNPFLQGACNDAATCNDSGCTTEDFTHLELYRQLEMTGAPGTPEMNIHTLVRGINNQGRHELRFYRLNNLLDMPFSLGQMRHVLFGDRTSELYCNTTFSLFEVIEGIAWELGFQGGSLTCSLRR</sequence>
<dbReference type="EMBL" id="FSRG01000009">
    <property type="protein sequence ID" value="SIO40872.1"/>
    <property type="molecule type" value="Genomic_DNA"/>
</dbReference>
<dbReference type="Proteomes" id="UP000184694">
    <property type="component" value="Unassembled WGS sequence"/>
</dbReference>
<dbReference type="RefSeq" id="WP_074217982.1">
    <property type="nucleotide sequence ID" value="NZ_FSRG01000009.1"/>
</dbReference>
<dbReference type="AlphaFoldDB" id="A0A1N6J9B5"/>
<protein>
    <submittedName>
        <fullName evidence="1">Uncharacterized protein</fullName>
    </submittedName>
</protein>
<evidence type="ECO:0000313" key="2">
    <source>
        <dbReference type="Proteomes" id="UP000184694"/>
    </source>
</evidence>
<accession>A0A1N6J9B5</accession>
<keyword evidence="2" id="KW-1185">Reference proteome</keyword>
<gene>
    <name evidence="1" type="ORF">SAMN02745161_3247</name>
</gene>
<organism evidence="1 2">
    <name type="scientific">Halodesulfovibrio marinisediminis DSM 17456</name>
    <dbReference type="NCBI Taxonomy" id="1121457"/>
    <lineage>
        <taxon>Bacteria</taxon>
        <taxon>Pseudomonadati</taxon>
        <taxon>Thermodesulfobacteriota</taxon>
        <taxon>Desulfovibrionia</taxon>
        <taxon>Desulfovibrionales</taxon>
        <taxon>Desulfovibrionaceae</taxon>
        <taxon>Halodesulfovibrio</taxon>
    </lineage>
</organism>
<dbReference type="STRING" id="1121457.SAMN02745161_3247"/>
<dbReference type="OrthoDB" id="5457856at2"/>